<evidence type="ECO:0000313" key="11">
    <source>
        <dbReference type="EMBL" id="OAQ73535.2"/>
    </source>
</evidence>
<dbReference type="PANTHER" id="PTHR48022">
    <property type="entry name" value="PLASTIDIC GLUCOSE TRANSPORTER 4"/>
    <property type="match status" value="1"/>
</dbReference>
<evidence type="ECO:0000256" key="2">
    <source>
        <dbReference type="ARBA" id="ARBA00010992"/>
    </source>
</evidence>
<organism evidence="11 12">
    <name type="scientific">Pochonia chlamydosporia 170</name>
    <dbReference type="NCBI Taxonomy" id="1380566"/>
    <lineage>
        <taxon>Eukaryota</taxon>
        <taxon>Fungi</taxon>
        <taxon>Dikarya</taxon>
        <taxon>Ascomycota</taxon>
        <taxon>Pezizomycotina</taxon>
        <taxon>Sordariomycetes</taxon>
        <taxon>Hypocreomycetidae</taxon>
        <taxon>Hypocreales</taxon>
        <taxon>Clavicipitaceae</taxon>
        <taxon>Pochonia</taxon>
    </lineage>
</organism>
<dbReference type="InterPro" id="IPR003663">
    <property type="entry name" value="Sugar/inositol_transpt"/>
</dbReference>
<dbReference type="InterPro" id="IPR005828">
    <property type="entry name" value="MFS_sugar_transport-like"/>
</dbReference>
<dbReference type="GO" id="GO:0016020">
    <property type="term" value="C:membrane"/>
    <property type="evidence" value="ECO:0007669"/>
    <property type="project" value="UniProtKB-SubCell"/>
</dbReference>
<evidence type="ECO:0000256" key="1">
    <source>
        <dbReference type="ARBA" id="ARBA00004141"/>
    </source>
</evidence>
<dbReference type="PROSITE" id="PS00217">
    <property type="entry name" value="SUGAR_TRANSPORT_2"/>
    <property type="match status" value="1"/>
</dbReference>
<dbReference type="SUPFAM" id="SSF103473">
    <property type="entry name" value="MFS general substrate transporter"/>
    <property type="match status" value="1"/>
</dbReference>
<name>A0A179G6W6_METCM</name>
<keyword evidence="3 7" id="KW-0813">Transport</keyword>
<dbReference type="RefSeq" id="XP_022284731.1">
    <property type="nucleotide sequence ID" value="XM_022428217.1"/>
</dbReference>
<feature type="transmembrane region" description="Helical" evidence="9">
    <location>
        <begin position="282"/>
        <end position="302"/>
    </location>
</feature>
<dbReference type="PRINTS" id="PR00171">
    <property type="entry name" value="SUGRTRNSPORT"/>
</dbReference>
<dbReference type="PROSITE" id="PS50850">
    <property type="entry name" value="MFS"/>
    <property type="match status" value="1"/>
</dbReference>
<evidence type="ECO:0000313" key="12">
    <source>
        <dbReference type="Proteomes" id="UP000078397"/>
    </source>
</evidence>
<dbReference type="GO" id="GO:0005351">
    <property type="term" value="F:carbohydrate:proton symporter activity"/>
    <property type="evidence" value="ECO:0007669"/>
    <property type="project" value="TreeGrafter"/>
</dbReference>
<dbReference type="NCBIfam" id="TIGR00879">
    <property type="entry name" value="SP"/>
    <property type="match status" value="1"/>
</dbReference>
<keyword evidence="12" id="KW-1185">Reference proteome</keyword>
<keyword evidence="5 9" id="KW-1133">Transmembrane helix</keyword>
<dbReference type="Pfam" id="PF00083">
    <property type="entry name" value="Sugar_tr"/>
    <property type="match status" value="1"/>
</dbReference>
<evidence type="ECO:0000256" key="8">
    <source>
        <dbReference type="SAM" id="MobiDB-lite"/>
    </source>
</evidence>
<dbReference type="GeneID" id="28845084"/>
<dbReference type="InterPro" id="IPR005829">
    <property type="entry name" value="Sugar_transporter_CS"/>
</dbReference>
<keyword evidence="4 9" id="KW-0812">Transmembrane</keyword>
<feature type="transmembrane region" description="Helical" evidence="9">
    <location>
        <begin position="247"/>
        <end position="270"/>
    </location>
</feature>
<dbReference type="InterPro" id="IPR050360">
    <property type="entry name" value="MFS_Sugar_Transporters"/>
</dbReference>
<sequence>MRTWLGRGKSLQFGITTCCLVAFVLFGYDQGVFSGILQNQDWLNQFDHPTDTQTGIIVSCYNLGCLTGCIINFFVGEALGRRRTIWLAMFLVIIGATLQTSAYTVPHLVIGRVVTGFGTGLKTSTVPPYQAELCDRSSRGRLVSAEVLFVGVGIVVAYWFDFGMSYVGGPIGWRLPIAFQMVFAIGVIILVFALPESPRWLFNHGREEEAMERAAILRAMELEKRADQSASFWTMFKKDDVRTRHRVLLAWGMQFMNQVGGINLVVYYIPSVLVQNVGMEPQLAQILGGCINLMFVIGSILPTVALDRMGRRKTMMWGSFGLGLSMLMISALLSQAGDGTTSRQKAFGSASVAFFFVYMLVFGGSVNCVPWVYVSEILPLKARTRGAAIGVSSNWLWNFTIVMITPVIINRLHWKAYLIFMVTNLLFVPTVYFFYPETSNIRLEDIDYIFSRGGNPVTVARRMAEQVKEKGHTGFDVESSTDSPGMKEETGSVEHVG</sequence>
<keyword evidence="6 9" id="KW-0472">Membrane</keyword>
<comment type="similarity">
    <text evidence="2 7">Belongs to the major facilitator superfamily. Sugar transporter (TC 2.A.1.1) family.</text>
</comment>
<proteinExistence type="inferred from homology"/>
<feature type="transmembrane region" description="Helical" evidence="9">
    <location>
        <begin position="12"/>
        <end position="36"/>
    </location>
</feature>
<dbReference type="AlphaFoldDB" id="A0A179G6W6"/>
<dbReference type="Proteomes" id="UP000078397">
    <property type="component" value="Unassembled WGS sequence"/>
</dbReference>
<evidence type="ECO:0000256" key="9">
    <source>
        <dbReference type="SAM" id="Phobius"/>
    </source>
</evidence>
<evidence type="ECO:0000256" key="5">
    <source>
        <dbReference type="ARBA" id="ARBA00022989"/>
    </source>
</evidence>
<feature type="domain" description="Major facilitator superfamily (MFS) profile" evidence="10">
    <location>
        <begin position="15"/>
        <end position="439"/>
    </location>
</feature>
<evidence type="ECO:0000256" key="6">
    <source>
        <dbReference type="ARBA" id="ARBA00023136"/>
    </source>
</evidence>
<evidence type="ECO:0000256" key="3">
    <source>
        <dbReference type="ARBA" id="ARBA00022448"/>
    </source>
</evidence>
<gene>
    <name evidence="11" type="ORF">VFPPC_01226</name>
</gene>
<feature type="transmembrane region" description="Helical" evidence="9">
    <location>
        <begin position="415"/>
        <end position="435"/>
    </location>
</feature>
<dbReference type="Gene3D" id="1.20.1250.20">
    <property type="entry name" value="MFS general substrate transporter like domains"/>
    <property type="match status" value="1"/>
</dbReference>
<feature type="region of interest" description="Disordered" evidence="8">
    <location>
        <begin position="468"/>
        <end position="497"/>
    </location>
</feature>
<feature type="transmembrane region" description="Helical" evidence="9">
    <location>
        <begin position="141"/>
        <end position="160"/>
    </location>
</feature>
<dbReference type="FunFam" id="1.20.1250.20:FF:001021">
    <property type="entry name" value="MFS sugar transporter, putative (AFU_orthologue AFUA_5G06720)"/>
    <property type="match status" value="1"/>
</dbReference>
<dbReference type="OrthoDB" id="6612291at2759"/>
<protein>
    <submittedName>
        <fullName evidence="11">Hexose carrier protein</fullName>
    </submittedName>
</protein>
<feature type="transmembrane region" description="Helical" evidence="9">
    <location>
        <begin position="353"/>
        <end position="374"/>
    </location>
</feature>
<dbReference type="InterPro" id="IPR036259">
    <property type="entry name" value="MFS_trans_sf"/>
</dbReference>
<comment type="caution">
    <text evidence="11">The sequence shown here is derived from an EMBL/GenBank/DDBJ whole genome shotgun (WGS) entry which is preliminary data.</text>
</comment>
<feature type="transmembrane region" description="Helical" evidence="9">
    <location>
        <begin position="56"/>
        <end position="75"/>
    </location>
</feature>
<feature type="compositionally biased region" description="Basic and acidic residues" evidence="8">
    <location>
        <begin position="485"/>
        <end position="497"/>
    </location>
</feature>
<dbReference type="EMBL" id="LSBJ02000001">
    <property type="protein sequence ID" value="OAQ73535.2"/>
    <property type="molecule type" value="Genomic_DNA"/>
</dbReference>
<accession>A0A179G6W6</accession>
<feature type="transmembrane region" description="Helical" evidence="9">
    <location>
        <begin position="172"/>
        <end position="194"/>
    </location>
</feature>
<evidence type="ECO:0000256" key="7">
    <source>
        <dbReference type="RuleBase" id="RU003346"/>
    </source>
</evidence>
<dbReference type="KEGG" id="pchm:VFPPC_01226"/>
<reference evidence="11 12" key="1">
    <citation type="journal article" date="2016" name="PLoS Pathog.">
        <title>Biosynthesis of antibiotic leucinostatins in bio-control fungus Purpureocillium lilacinum and their inhibition on phytophthora revealed by genome mining.</title>
        <authorList>
            <person name="Wang G."/>
            <person name="Liu Z."/>
            <person name="Lin R."/>
            <person name="Li E."/>
            <person name="Mao Z."/>
            <person name="Ling J."/>
            <person name="Yang Y."/>
            <person name="Yin W.B."/>
            <person name="Xie B."/>
        </authorList>
    </citation>
    <scope>NUCLEOTIDE SEQUENCE [LARGE SCALE GENOMIC DNA]</scope>
    <source>
        <strain evidence="11">170</strain>
    </source>
</reference>
<evidence type="ECO:0000256" key="4">
    <source>
        <dbReference type="ARBA" id="ARBA00022692"/>
    </source>
</evidence>
<evidence type="ECO:0000259" key="10">
    <source>
        <dbReference type="PROSITE" id="PS50850"/>
    </source>
</evidence>
<feature type="transmembrane region" description="Helical" evidence="9">
    <location>
        <begin position="314"/>
        <end position="333"/>
    </location>
</feature>
<dbReference type="InterPro" id="IPR020846">
    <property type="entry name" value="MFS_dom"/>
</dbReference>
<dbReference type="PANTHER" id="PTHR48022:SF72">
    <property type="entry name" value="MAJOR FACILITATOR SUPERFAMILY (MFS) PROFILE DOMAIN-CONTAINING PROTEIN-RELATED"/>
    <property type="match status" value="1"/>
</dbReference>
<comment type="subcellular location">
    <subcellularLocation>
        <location evidence="1">Membrane</location>
        <topology evidence="1">Multi-pass membrane protein</topology>
    </subcellularLocation>
</comment>
<feature type="transmembrane region" description="Helical" evidence="9">
    <location>
        <begin position="386"/>
        <end position="409"/>
    </location>
</feature>